<keyword evidence="2" id="KW-1185">Reference proteome</keyword>
<proteinExistence type="predicted"/>
<reference evidence="1 2" key="1">
    <citation type="submission" date="2019-11" db="EMBL/GenBank/DDBJ databases">
        <title>Comparative genomics of hydrocarbon-degrading Desulfosarcina strains.</title>
        <authorList>
            <person name="Watanabe M."/>
            <person name="Kojima H."/>
            <person name="Fukui M."/>
        </authorList>
    </citation>
    <scope>NUCLEOTIDE SEQUENCE [LARGE SCALE GENOMIC DNA]</scope>
    <source>
        <strain evidence="1 2">PL12</strain>
    </source>
</reference>
<dbReference type="Proteomes" id="UP000427906">
    <property type="component" value="Chromosome"/>
</dbReference>
<evidence type="ECO:0000313" key="1">
    <source>
        <dbReference type="EMBL" id="BBO67945.1"/>
    </source>
</evidence>
<name>A0A5K7YHQ7_9BACT</name>
<organism evidence="1 2">
    <name type="scientific">Desulfosarcina alkanivorans</name>
    <dbReference type="NCBI Taxonomy" id="571177"/>
    <lineage>
        <taxon>Bacteria</taxon>
        <taxon>Pseudomonadati</taxon>
        <taxon>Thermodesulfobacteriota</taxon>
        <taxon>Desulfobacteria</taxon>
        <taxon>Desulfobacterales</taxon>
        <taxon>Desulfosarcinaceae</taxon>
        <taxon>Desulfosarcina</taxon>
    </lineage>
</organism>
<dbReference type="AlphaFoldDB" id="A0A5K7YHQ7"/>
<dbReference type="KEGG" id="dalk:DSCA_18750"/>
<gene>
    <name evidence="1" type="ORF">DSCA_18750</name>
</gene>
<protein>
    <submittedName>
        <fullName evidence="1">Uncharacterized protein</fullName>
    </submittedName>
</protein>
<evidence type="ECO:0000313" key="2">
    <source>
        <dbReference type="Proteomes" id="UP000427906"/>
    </source>
</evidence>
<accession>A0A5K7YHQ7</accession>
<dbReference type="EMBL" id="AP021874">
    <property type="protein sequence ID" value="BBO67945.1"/>
    <property type="molecule type" value="Genomic_DNA"/>
</dbReference>
<sequence>MNVLIFKSLAEANSIYDTVSKTGKCMRPFGLIKTPPTFLDFSKFTVFKLRSIKKKFMGTKLEPEKIEDHLTSIIHVTVLESISDSSSDASGICC</sequence>